<keyword evidence="3" id="KW-1185">Reference proteome</keyword>
<gene>
    <name evidence="2" type="ORF">GCM10022409_04560</name>
</gene>
<evidence type="ECO:0000256" key="1">
    <source>
        <dbReference type="SAM" id="MobiDB-lite"/>
    </source>
</evidence>
<name>A0ABP7TC76_9BACT</name>
<reference evidence="3" key="1">
    <citation type="journal article" date="2019" name="Int. J. Syst. Evol. Microbiol.">
        <title>The Global Catalogue of Microorganisms (GCM) 10K type strain sequencing project: providing services to taxonomists for standard genome sequencing and annotation.</title>
        <authorList>
            <consortium name="The Broad Institute Genomics Platform"/>
            <consortium name="The Broad Institute Genome Sequencing Center for Infectious Disease"/>
            <person name="Wu L."/>
            <person name="Ma J."/>
        </authorList>
    </citation>
    <scope>NUCLEOTIDE SEQUENCE [LARGE SCALE GENOMIC DNA]</scope>
    <source>
        <strain evidence="3">JCM 17225</strain>
    </source>
</reference>
<evidence type="ECO:0000313" key="3">
    <source>
        <dbReference type="Proteomes" id="UP001501469"/>
    </source>
</evidence>
<proteinExistence type="predicted"/>
<comment type="caution">
    <text evidence="2">The sequence shown here is derived from an EMBL/GenBank/DDBJ whole genome shotgun (WGS) entry which is preliminary data.</text>
</comment>
<feature type="region of interest" description="Disordered" evidence="1">
    <location>
        <begin position="1"/>
        <end position="72"/>
    </location>
</feature>
<dbReference type="EMBL" id="BAABDK010000001">
    <property type="protein sequence ID" value="GAA4023766.1"/>
    <property type="molecule type" value="Genomic_DNA"/>
</dbReference>
<dbReference type="Proteomes" id="UP001501469">
    <property type="component" value="Unassembled WGS sequence"/>
</dbReference>
<protein>
    <recommendedName>
        <fullName evidence="4">Multidrug transporter</fullName>
    </recommendedName>
</protein>
<feature type="compositionally biased region" description="Basic and acidic residues" evidence="1">
    <location>
        <begin position="8"/>
        <end position="28"/>
    </location>
</feature>
<feature type="compositionally biased region" description="Basic and acidic residues" evidence="1">
    <location>
        <begin position="36"/>
        <end position="72"/>
    </location>
</feature>
<organism evidence="2 3">
    <name type="scientific">Hymenobacter glaciei</name>
    <dbReference type="NCBI Taxonomy" id="877209"/>
    <lineage>
        <taxon>Bacteria</taxon>
        <taxon>Pseudomonadati</taxon>
        <taxon>Bacteroidota</taxon>
        <taxon>Cytophagia</taxon>
        <taxon>Cytophagales</taxon>
        <taxon>Hymenobacteraceae</taxon>
        <taxon>Hymenobacter</taxon>
    </lineage>
</organism>
<accession>A0ABP7TC76</accession>
<evidence type="ECO:0000313" key="2">
    <source>
        <dbReference type="EMBL" id="GAA4023766.1"/>
    </source>
</evidence>
<sequence length="72" mass="7980">MYASAMSSKRELIEPTPGDKRYVRRGEDGQFTESDDLNRSLSEDDRKNAKKTAEPGDGDHGDGHTGNREPAK</sequence>
<evidence type="ECO:0008006" key="4">
    <source>
        <dbReference type="Google" id="ProtNLM"/>
    </source>
</evidence>